<dbReference type="PROSITE" id="PS51354">
    <property type="entry name" value="GLUTAREDOXIN_2"/>
    <property type="match status" value="1"/>
</dbReference>
<dbReference type="InterPro" id="IPR036282">
    <property type="entry name" value="Glutathione-S-Trfase_C_sf"/>
</dbReference>
<keyword evidence="4" id="KW-1185">Reference proteome</keyword>
<dbReference type="PANTHER" id="PTHR43968:SF6">
    <property type="entry name" value="GLUTATHIONE S-TRANSFERASE OMEGA"/>
    <property type="match status" value="1"/>
</dbReference>
<dbReference type="InterPro" id="IPR010987">
    <property type="entry name" value="Glutathione-S-Trfase_C-like"/>
</dbReference>
<dbReference type="Proteomes" id="UP000001062">
    <property type="component" value="Chromosome"/>
</dbReference>
<dbReference type="HOGENOM" id="CLU_090620_0_0_6"/>
<evidence type="ECO:0000313" key="4">
    <source>
        <dbReference type="Proteomes" id="UP000001062"/>
    </source>
</evidence>
<sequence length="229" mass="27084">MPNKIDYCMPLPILYSFRRCPYAIRARYILTLLDVPVQLREVVLKDKPNALLELGGRTTVPQMVLSDGGRLEESLDIIHYALQHTGKDSVDELWPSTPLKRIKINTWVSYNDTRFKYWLDRYKYSDRHDESESFYRAKAEVFIKRLEKRLSHQAFVLSTASPTIADVCLFPFIRQFVGVDTKWFETSEYANVRRWLNWFLESTEFKAVMTKFEKWQPEQDVVLFPAQAK</sequence>
<evidence type="ECO:0000313" key="3">
    <source>
        <dbReference type="EMBL" id="ADZ92199.1"/>
    </source>
</evidence>
<evidence type="ECO:0000259" key="2">
    <source>
        <dbReference type="PROSITE" id="PS50405"/>
    </source>
</evidence>
<feature type="domain" description="GST C-terminal" evidence="2">
    <location>
        <begin position="97"/>
        <end position="221"/>
    </location>
</feature>
<dbReference type="SUPFAM" id="SSF52833">
    <property type="entry name" value="Thioredoxin-like"/>
    <property type="match status" value="1"/>
</dbReference>
<dbReference type="Pfam" id="PF13410">
    <property type="entry name" value="GST_C_2"/>
    <property type="match status" value="1"/>
</dbReference>
<dbReference type="KEGG" id="mme:Marme_2978"/>
<dbReference type="STRING" id="717774.Marme_2978"/>
<gene>
    <name evidence="3" type="ordered locus">Marme_2978</name>
</gene>
<feature type="domain" description="GST N-terminal" evidence="1">
    <location>
        <begin position="10"/>
        <end position="89"/>
    </location>
</feature>
<protein>
    <submittedName>
        <fullName evidence="3">Glutaredoxin</fullName>
    </submittedName>
</protein>
<dbReference type="Gene3D" id="1.20.1050.10">
    <property type="match status" value="1"/>
</dbReference>
<dbReference type="PANTHER" id="PTHR43968">
    <property type="match status" value="1"/>
</dbReference>
<name>F2K1G9_MARM1</name>
<dbReference type="PATRIC" id="fig|717774.3.peg.3067"/>
<dbReference type="AlphaFoldDB" id="F2K1G9"/>
<accession>F2K1G9</accession>
<dbReference type="PROSITE" id="PS50405">
    <property type="entry name" value="GST_CTER"/>
    <property type="match status" value="1"/>
</dbReference>
<reference evidence="3 4" key="1">
    <citation type="journal article" date="2012" name="Stand. Genomic Sci.">
        <title>Complete genome sequence of the melanogenic marine bacterium Marinomonas mediterranea type strain (MMB-1(T)).</title>
        <authorList>
            <person name="Lucas-Elio P."/>
            <person name="Goodwin L."/>
            <person name="Woyke T."/>
            <person name="Pitluck S."/>
            <person name="Nolan M."/>
            <person name="Kyrpides N.C."/>
            <person name="Detter J.C."/>
            <person name="Copeland A."/>
            <person name="Teshima H."/>
            <person name="Bruce D."/>
            <person name="Detter C."/>
            <person name="Tapia R."/>
            <person name="Han S."/>
            <person name="Land M.L."/>
            <person name="Ivanova N."/>
            <person name="Mikhailova N."/>
            <person name="Johnston A.W."/>
            <person name="Sanchez-Amat A."/>
        </authorList>
    </citation>
    <scope>NUCLEOTIDE SEQUENCE [LARGE SCALE GENOMIC DNA]</scope>
    <source>
        <strain evidence="4">ATCC 700492 / JCM 21426 / NBRC 103028 / MMB-1</strain>
    </source>
</reference>
<evidence type="ECO:0000259" key="1">
    <source>
        <dbReference type="PROSITE" id="PS50404"/>
    </source>
</evidence>
<dbReference type="SUPFAM" id="SSF47616">
    <property type="entry name" value="GST C-terminal domain-like"/>
    <property type="match status" value="1"/>
</dbReference>
<dbReference type="eggNOG" id="COG0625">
    <property type="taxonomic scope" value="Bacteria"/>
</dbReference>
<dbReference type="GO" id="GO:0005737">
    <property type="term" value="C:cytoplasm"/>
    <property type="evidence" value="ECO:0007669"/>
    <property type="project" value="TreeGrafter"/>
</dbReference>
<dbReference type="InterPro" id="IPR004045">
    <property type="entry name" value="Glutathione_S-Trfase_N"/>
</dbReference>
<dbReference type="InterPro" id="IPR040079">
    <property type="entry name" value="Glutathione_S-Trfase"/>
</dbReference>
<proteinExistence type="predicted"/>
<dbReference type="EMBL" id="CP002583">
    <property type="protein sequence ID" value="ADZ92199.1"/>
    <property type="molecule type" value="Genomic_DNA"/>
</dbReference>
<dbReference type="InterPro" id="IPR050983">
    <property type="entry name" value="GST_Omega/HSP26"/>
</dbReference>
<dbReference type="Gene3D" id="3.40.30.10">
    <property type="entry name" value="Glutaredoxin"/>
    <property type="match status" value="1"/>
</dbReference>
<dbReference type="CDD" id="cd03196">
    <property type="entry name" value="GST_C_5"/>
    <property type="match status" value="1"/>
</dbReference>
<dbReference type="InterPro" id="IPR036249">
    <property type="entry name" value="Thioredoxin-like_sf"/>
</dbReference>
<dbReference type="RefSeq" id="WP_013662102.1">
    <property type="nucleotide sequence ID" value="NC_015276.1"/>
</dbReference>
<organism evidence="3 4">
    <name type="scientific">Marinomonas mediterranea (strain ATCC 700492 / JCM 21426 / NBRC 103028 / MMB-1)</name>
    <dbReference type="NCBI Taxonomy" id="717774"/>
    <lineage>
        <taxon>Bacteria</taxon>
        <taxon>Pseudomonadati</taxon>
        <taxon>Pseudomonadota</taxon>
        <taxon>Gammaproteobacteria</taxon>
        <taxon>Oceanospirillales</taxon>
        <taxon>Oceanospirillaceae</taxon>
        <taxon>Marinomonas</taxon>
    </lineage>
</organism>
<dbReference type="SFLD" id="SFLDS00019">
    <property type="entry name" value="Glutathione_Transferase_(cytos"/>
    <property type="match status" value="1"/>
</dbReference>
<dbReference type="PROSITE" id="PS50404">
    <property type="entry name" value="GST_NTER"/>
    <property type="match status" value="1"/>
</dbReference>
<dbReference type="Pfam" id="PF13417">
    <property type="entry name" value="GST_N_3"/>
    <property type="match status" value="1"/>
</dbReference>